<comment type="caution">
    <text evidence="5">The sequence shown here is derived from an EMBL/GenBank/DDBJ whole genome shotgun (WGS) entry which is preliminary data.</text>
</comment>
<sequence>MLEYSKPFSRPSKKLQSTIPKTSTGKHFRQEIENDPSLSYHLLPFVFPQPEQQLKDPIKAWQSFHIQHSSGKFFKERRYLLKEFPELVSCGDGSKVLEVGCGNGSTTLPILR</sequence>
<evidence type="ECO:0000313" key="5">
    <source>
        <dbReference type="EMBL" id="KAK9042048.1"/>
    </source>
</evidence>
<accession>A0ABR2TX41</accession>
<organism evidence="5 6">
    <name type="scientific">Hibiscus sabdariffa</name>
    <name type="common">roselle</name>
    <dbReference type="NCBI Taxonomy" id="183260"/>
    <lineage>
        <taxon>Eukaryota</taxon>
        <taxon>Viridiplantae</taxon>
        <taxon>Streptophyta</taxon>
        <taxon>Embryophyta</taxon>
        <taxon>Tracheophyta</taxon>
        <taxon>Spermatophyta</taxon>
        <taxon>Magnoliopsida</taxon>
        <taxon>eudicotyledons</taxon>
        <taxon>Gunneridae</taxon>
        <taxon>Pentapetalae</taxon>
        <taxon>rosids</taxon>
        <taxon>malvids</taxon>
        <taxon>Malvales</taxon>
        <taxon>Malvaceae</taxon>
        <taxon>Malvoideae</taxon>
        <taxon>Hibiscus</taxon>
    </lineage>
</organism>
<name>A0ABR2TX41_9ROSI</name>
<dbReference type="SUPFAM" id="SSF53335">
    <property type="entry name" value="S-adenosyl-L-methionine-dependent methyltransferases"/>
    <property type="match status" value="1"/>
</dbReference>
<dbReference type="PANTHER" id="PTHR22809:SF14">
    <property type="entry name" value="TRNA N(3)-METHYLCYTIDINE METHYLTRANSFERASE"/>
    <property type="match status" value="1"/>
</dbReference>
<evidence type="ECO:0000256" key="2">
    <source>
        <dbReference type="ARBA" id="ARBA00022603"/>
    </source>
</evidence>
<feature type="compositionally biased region" description="Polar residues" evidence="4">
    <location>
        <begin position="14"/>
        <end position="25"/>
    </location>
</feature>
<dbReference type="Proteomes" id="UP001396334">
    <property type="component" value="Unassembled WGS sequence"/>
</dbReference>
<evidence type="ECO:0000256" key="1">
    <source>
        <dbReference type="ARBA" id="ARBA00009725"/>
    </source>
</evidence>
<proteinExistence type="inferred from homology"/>
<dbReference type="InterPro" id="IPR029063">
    <property type="entry name" value="SAM-dependent_MTases_sf"/>
</dbReference>
<feature type="region of interest" description="Disordered" evidence="4">
    <location>
        <begin position="1"/>
        <end position="28"/>
    </location>
</feature>
<keyword evidence="2" id="KW-0489">Methyltransferase</keyword>
<dbReference type="InterPro" id="IPR026113">
    <property type="entry name" value="METTL2/6/8-like"/>
</dbReference>
<dbReference type="PANTHER" id="PTHR22809">
    <property type="entry name" value="METHYLTRANSFERASE-RELATED"/>
    <property type="match status" value="1"/>
</dbReference>
<keyword evidence="3" id="KW-0808">Transferase</keyword>
<comment type="similarity">
    <text evidence="1">Belongs to the methyltransferase superfamily. METL family.</text>
</comment>
<evidence type="ECO:0000313" key="6">
    <source>
        <dbReference type="Proteomes" id="UP001396334"/>
    </source>
</evidence>
<evidence type="ECO:0000256" key="4">
    <source>
        <dbReference type="SAM" id="MobiDB-lite"/>
    </source>
</evidence>
<reference evidence="5 6" key="1">
    <citation type="journal article" date="2024" name="G3 (Bethesda)">
        <title>Genome assembly of Hibiscus sabdariffa L. provides insights into metabolisms of medicinal natural products.</title>
        <authorList>
            <person name="Kim T."/>
        </authorList>
    </citation>
    <scope>NUCLEOTIDE SEQUENCE [LARGE SCALE GENOMIC DNA]</scope>
    <source>
        <strain evidence="5">TK-2024</strain>
        <tissue evidence="5">Old leaves</tissue>
    </source>
</reference>
<dbReference type="EMBL" id="JBBPBN010000004">
    <property type="protein sequence ID" value="KAK9042048.1"/>
    <property type="molecule type" value="Genomic_DNA"/>
</dbReference>
<evidence type="ECO:0000256" key="3">
    <source>
        <dbReference type="ARBA" id="ARBA00022679"/>
    </source>
</evidence>
<gene>
    <name evidence="5" type="ORF">V6N11_017129</name>
</gene>
<protein>
    <submittedName>
        <fullName evidence="5">Uncharacterized protein</fullName>
    </submittedName>
</protein>
<keyword evidence="6" id="KW-1185">Reference proteome</keyword>